<dbReference type="EMBL" id="JBHRYN010000017">
    <property type="protein sequence ID" value="MFC3702711.1"/>
    <property type="molecule type" value="Genomic_DNA"/>
</dbReference>
<evidence type="ECO:0000313" key="1">
    <source>
        <dbReference type="EMBL" id="MFC3702711.1"/>
    </source>
</evidence>
<proteinExistence type="predicted"/>
<reference evidence="2" key="1">
    <citation type="journal article" date="2019" name="Int. J. Syst. Evol. Microbiol.">
        <title>The Global Catalogue of Microorganisms (GCM) 10K type strain sequencing project: providing services to taxonomists for standard genome sequencing and annotation.</title>
        <authorList>
            <consortium name="The Broad Institute Genomics Platform"/>
            <consortium name="The Broad Institute Genome Sequencing Center for Infectious Disease"/>
            <person name="Wu L."/>
            <person name="Ma J."/>
        </authorList>
    </citation>
    <scope>NUCLEOTIDE SEQUENCE [LARGE SCALE GENOMIC DNA]</scope>
    <source>
        <strain evidence="2">CECT 8288</strain>
    </source>
</reference>
<keyword evidence="2" id="KW-1185">Reference proteome</keyword>
<dbReference type="InterPro" id="IPR046002">
    <property type="entry name" value="DUF5958"/>
</dbReference>
<name>A0ABV7WU79_9GAMM</name>
<comment type="caution">
    <text evidence="1">The sequence shown here is derived from an EMBL/GenBank/DDBJ whole genome shotgun (WGS) entry which is preliminary data.</text>
</comment>
<organism evidence="1 2">
    <name type="scientific">Reinekea marina</name>
    <dbReference type="NCBI Taxonomy" id="1310421"/>
    <lineage>
        <taxon>Bacteria</taxon>
        <taxon>Pseudomonadati</taxon>
        <taxon>Pseudomonadota</taxon>
        <taxon>Gammaproteobacteria</taxon>
        <taxon>Oceanospirillales</taxon>
        <taxon>Saccharospirillaceae</taxon>
        <taxon>Reinekea</taxon>
    </lineage>
</organism>
<gene>
    <name evidence="1" type="ORF">ACFOND_13800</name>
</gene>
<dbReference type="Proteomes" id="UP001595710">
    <property type="component" value="Unassembled WGS sequence"/>
</dbReference>
<protein>
    <submittedName>
        <fullName evidence="1">DUF5958 family protein</fullName>
    </submittedName>
</protein>
<dbReference type="Pfam" id="PF19383">
    <property type="entry name" value="DUF5958"/>
    <property type="match status" value="1"/>
</dbReference>
<evidence type="ECO:0000313" key="2">
    <source>
        <dbReference type="Proteomes" id="UP001595710"/>
    </source>
</evidence>
<dbReference type="RefSeq" id="WP_377363291.1">
    <property type="nucleotide sequence ID" value="NZ_JBHRYN010000017.1"/>
</dbReference>
<sequence>MREIELTINKLAQELIPLKDGFEWFSNSSDAKKNEIMKSLDYCIYQSHPTVKDIEEGLIKSNLKETYSPCVLIRKKPFSEVRQKVLRMNGLDQERSFKLLLSVFSVADERRRKTQCIDGCDHEWHQISGL</sequence>
<accession>A0ABV7WU79</accession>